<dbReference type="InterPro" id="IPR043427">
    <property type="entry name" value="YscJ/FliF"/>
</dbReference>
<dbReference type="InterPro" id="IPR006182">
    <property type="entry name" value="FliF_N_dom"/>
</dbReference>
<evidence type="ECO:0000256" key="1">
    <source>
        <dbReference type="ARBA" id="ARBA00004117"/>
    </source>
</evidence>
<dbReference type="Gene3D" id="3.30.300.30">
    <property type="match status" value="1"/>
</dbReference>
<evidence type="ECO:0000256" key="3">
    <source>
        <dbReference type="ARBA" id="ARBA00007971"/>
    </source>
</evidence>
<evidence type="ECO:0000256" key="7">
    <source>
        <dbReference type="ARBA" id="ARBA00023136"/>
    </source>
</evidence>
<dbReference type="InterPro" id="IPR000067">
    <property type="entry name" value="FlgMring_FliF"/>
</dbReference>
<evidence type="ECO:0000259" key="12">
    <source>
        <dbReference type="Pfam" id="PF08345"/>
    </source>
</evidence>
<evidence type="ECO:0000256" key="2">
    <source>
        <dbReference type="ARBA" id="ARBA00004651"/>
    </source>
</evidence>
<evidence type="ECO:0000259" key="11">
    <source>
        <dbReference type="Pfam" id="PF01514"/>
    </source>
</evidence>
<evidence type="ECO:0000256" key="8">
    <source>
        <dbReference type="ARBA" id="ARBA00023143"/>
    </source>
</evidence>
<dbReference type="RefSeq" id="WP_149267189.1">
    <property type="nucleotide sequence ID" value="NZ_VFJB01000009.1"/>
</dbReference>
<evidence type="ECO:0000256" key="9">
    <source>
        <dbReference type="PIRNR" id="PIRNR004862"/>
    </source>
</evidence>
<sequence>MALKDFINQFKTVFNNLSLVQKVSIISATAAVFLSIVVLVIWANKPVYKTLYANLSPDDASKIVESLKGKRIPYKLKDDGKTILVPEKEVYELRLDLAQEGIPTGGGAGFELFDKSSFGVSEFAQNVNYQRALQGELVRTIRSLEEVEDARVHLTLPKERIFVSEESEPKATVVLKFKNGARISRENIKAIASLVSGAVKGLTPENVQIIDSKGRLLSDFLSKENAPLLMTQTQLEYQRNIERNLEAKINAILSRVLGPDNAVAKVTAEIDFTKRVISKEEYDPNPVLRSQQTVEVESKNIPSAPGGVPGVASNLAEPTPAPTGNNSEYTRAETTQNFEVGKTVTKEEKAIGEVKKITVAVLLNDKKILKKNGNKTEIEYVQWKPDEIEKIKKLVASAAGIDEKRGDRIEVTNISFDTTHDVVEASFYQRQEKMNLIFTIAKYVFALVIILLFYFLAIRPIMKRLEHVRETEEGTFVAAGVGAGKGEALDITLGEEIKFPKTIEELEKEIESELEESAPVDIDTVKTKVMIKKLEEAANEDPEVLANLIKVWIKEGW</sequence>
<dbReference type="PIRSF" id="PIRSF004862">
    <property type="entry name" value="FliF"/>
    <property type="match status" value="1"/>
</dbReference>
<keyword evidence="7 10" id="KW-0472">Membrane</keyword>
<dbReference type="Pfam" id="PF01514">
    <property type="entry name" value="YscJ_FliF"/>
    <property type="match status" value="1"/>
</dbReference>
<evidence type="ECO:0000313" key="14">
    <source>
        <dbReference type="Proteomes" id="UP000322876"/>
    </source>
</evidence>
<evidence type="ECO:0000313" key="13">
    <source>
        <dbReference type="EMBL" id="KAA0257044.1"/>
    </source>
</evidence>
<dbReference type="NCBIfam" id="TIGR00206">
    <property type="entry name" value="fliF"/>
    <property type="match status" value="1"/>
</dbReference>
<comment type="caution">
    <text evidence="13">The sequence shown here is derived from an EMBL/GenBank/DDBJ whole genome shotgun (WGS) entry which is preliminary data.</text>
</comment>
<dbReference type="InterPro" id="IPR045851">
    <property type="entry name" value="AMP-bd_C_sf"/>
</dbReference>
<evidence type="ECO:0000256" key="6">
    <source>
        <dbReference type="ARBA" id="ARBA00022989"/>
    </source>
</evidence>
<evidence type="ECO:0000256" key="10">
    <source>
        <dbReference type="SAM" id="Phobius"/>
    </source>
</evidence>
<dbReference type="GO" id="GO:0009431">
    <property type="term" value="C:bacterial-type flagellum basal body, MS ring"/>
    <property type="evidence" value="ECO:0007669"/>
    <property type="project" value="InterPro"/>
</dbReference>
<dbReference type="GO" id="GO:0071973">
    <property type="term" value="P:bacterial-type flagellum-dependent cell motility"/>
    <property type="evidence" value="ECO:0007669"/>
    <property type="project" value="InterPro"/>
</dbReference>
<comment type="subcellular location">
    <subcellularLocation>
        <location evidence="1 9">Bacterial flagellum basal body</location>
    </subcellularLocation>
    <subcellularLocation>
        <location evidence="2">Cell membrane</location>
        <topology evidence="2">Multi-pass membrane protein</topology>
    </subcellularLocation>
</comment>
<dbReference type="GO" id="GO:0003774">
    <property type="term" value="F:cytoskeletal motor activity"/>
    <property type="evidence" value="ECO:0007669"/>
    <property type="project" value="InterPro"/>
</dbReference>
<dbReference type="Proteomes" id="UP000322876">
    <property type="component" value="Unassembled WGS sequence"/>
</dbReference>
<keyword evidence="5 10" id="KW-0812">Transmembrane</keyword>
<keyword evidence="6 10" id="KW-1133">Transmembrane helix</keyword>
<name>A0A5A8F3I1_9BACT</name>
<keyword evidence="4" id="KW-1003">Cell membrane</keyword>
<feature type="transmembrane region" description="Helical" evidence="10">
    <location>
        <begin position="23"/>
        <end position="43"/>
    </location>
</feature>
<keyword evidence="13" id="KW-0969">Cilium</keyword>
<dbReference type="EMBL" id="VFJB01000009">
    <property type="protein sequence ID" value="KAA0257044.1"/>
    <property type="molecule type" value="Genomic_DNA"/>
</dbReference>
<keyword evidence="13" id="KW-0966">Cell projection</keyword>
<protein>
    <recommendedName>
        <fullName evidence="9">Flagellar M-ring protein</fullName>
    </recommendedName>
</protein>
<dbReference type="PRINTS" id="PR01009">
    <property type="entry name" value="FLGMRINGFLIF"/>
</dbReference>
<feature type="domain" description="Flagellar M-ring N-terminal" evidence="11">
    <location>
        <begin position="44"/>
        <end position="218"/>
    </location>
</feature>
<dbReference type="OrthoDB" id="9807026at2"/>
<keyword evidence="14" id="KW-1185">Reference proteome</keyword>
<feature type="transmembrane region" description="Helical" evidence="10">
    <location>
        <begin position="436"/>
        <end position="457"/>
    </location>
</feature>
<comment type="function">
    <text evidence="9">The M ring may be actively involved in energy transduction.</text>
</comment>
<accession>A0A5A8F3I1</accession>
<dbReference type="PANTHER" id="PTHR30046:SF0">
    <property type="entry name" value="FLAGELLAR M-RING PROTEIN"/>
    <property type="match status" value="1"/>
</dbReference>
<dbReference type="GO" id="GO:0005886">
    <property type="term" value="C:plasma membrane"/>
    <property type="evidence" value="ECO:0007669"/>
    <property type="project" value="UniProtKB-SubCell"/>
</dbReference>
<dbReference type="InterPro" id="IPR013556">
    <property type="entry name" value="Flag_M-ring_C"/>
</dbReference>
<feature type="domain" description="Flagellar M-ring C-terminal" evidence="12">
    <location>
        <begin position="253"/>
        <end position="416"/>
    </location>
</feature>
<dbReference type="Pfam" id="PF08345">
    <property type="entry name" value="YscJ_FliF_C"/>
    <property type="match status" value="1"/>
</dbReference>
<dbReference type="AlphaFoldDB" id="A0A5A8F3I1"/>
<keyword evidence="8 9" id="KW-0975">Bacterial flagellum</keyword>
<dbReference type="PANTHER" id="PTHR30046">
    <property type="entry name" value="FLAGELLAR M-RING PROTEIN"/>
    <property type="match status" value="1"/>
</dbReference>
<proteinExistence type="inferred from homology"/>
<gene>
    <name evidence="13" type="primary">fliF</name>
    <name evidence="13" type="ORF">FHQ18_10775</name>
</gene>
<evidence type="ECO:0000256" key="4">
    <source>
        <dbReference type="ARBA" id="ARBA00022475"/>
    </source>
</evidence>
<organism evidence="13 14">
    <name type="scientific">Deferribacter autotrophicus</name>
    <dbReference type="NCBI Taxonomy" id="500465"/>
    <lineage>
        <taxon>Bacteria</taxon>
        <taxon>Pseudomonadati</taxon>
        <taxon>Deferribacterota</taxon>
        <taxon>Deferribacteres</taxon>
        <taxon>Deferribacterales</taxon>
        <taxon>Deferribacteraceae</taxon>
        <taxon>Deferribacter</taxon>
    </lineage>
</organism>
<keyword evidence="13" id="KW-0282">Flagellum</keyword>
<reference evidence="13 14" key="1">
    <citation type="submission" date="2019-06" db="EMBL/GenBank/DDBJ databases">
        <title>Genomic insights into carbon and energy metabolism of Deferribacter autotrophicus revealed new metabolic traits in the phylum Deferribacteres.</title>
        <authorList>
            <person name="Slobodkin A.I."/>
            <person name="Slobodkina G.B."/>
            <person name="Allioux M."/>
            <person name="Alain K."/>
            <person name="Jebbar M."/>
            <person name="Shadrin V."/>
            <person name="Kublanov I.V."/>
            <person name="Toshchakov S.V."/>
            <person name="Bonch-Osmolovskaya E.A."/>
        </authorList>
    </citation>
    <scope>NUCLEOTIDE SEQUENCE [LARGE SCALE GENOMIC DNA]</scope>
    <source>
        <strain evidence="13 14">SL50</strain>
    </source>
</reference>
<comment type="similarity">
    <text evidence="3 9">Belongs to the FliF family.</text>
</comment>
<evidence type="ECO:0000256" key="5">
    <source>
        <dbReference type="ARBA" id="ARBA00022692"/>
    </source>
</evidence>